<name>A0A6L3ZFW3_9FLAO</name>
<feature type="signal peptide" evidence="1">
    <location>
        <begin position="1"/>
        <end position="21"/>
    </location>
</feature>
<keyword evidence="3" id="KW-1185">Reference proteome</keyword>
<dbReference type="OrthoDB" id="1123245at2"/>
<dbReference type="RefSeq" id="WP_151693759.1">
    <property type="nucleotide sequence ID" value="NZ_BMGX01000001.1"/>
</dbReference>
<dbReference type="EMBL" id="WBVQ01000002">
    <property type="protein sequence ID" value="KAB2816332.1"/>
    <property type="molecule type" value="Genomic_DNA"/>
</dbReference>
<keyword evidence="1" id="KW-0732">Signal</keyword>
<evidence type="ECO:0000313" key="2">
    <source>
        <dbReference type="EMBL" id="KAB2816332.1"/>
    </source>
</evidence>
<organism evidence="2 3">
    <name type="scientific">Phaeocystidibacter marisrubri</name>
    <dbReference type="NCBI Taxonomy" id="1577780"/>
    <lineage>
        <taxon>Bacteria</taxon>
        <taxon>Pseudomonadati</taxon>
        <taxon>Bacteroidota</taxon>
        <taxon>Flavobacteriia</taxon>
        <taxon>Flavobacteriales</taxon>
        <taxon>Phaeocystidibacteraceae</taxon>
        <taxon>Phaeocystidibacter</taxon>
    </lineage>
</organism>
<accession>A0A6L3ZFW3</accession>
<feature type="chain" id="PRO_5026647980" evidence="1">
    <location>
        <begin position="22"/>
        <end position="880"/>
    </location>
</feature>
<evidence type="ECO:0000313" key="3">
    <source>
        <dbReference type="Proteomes" id="UP000484164"/>
    </source>
</evidence>
<gene>
    <name evidence="2" type="ORF">F8C82_11650</name>
</gene>
<dbReference type="Pfam" id="PF13585">
    <property type="entry name" value="CHU_C"/>
    <property type="match status" value="1"/>
</dbReference>
<evidence type="ECO:0000256" key="1">
    <source>
        <dbReference type="SAM" id="SignalP"/>
    </source>
</evidence>
<dbReference type="InterPro" id="IPR013783">
    <property type="entry name" value="Ig-like_fold"/>
</dbReference>
<protein>
    <submittedName>
        <fullName evidence="2">Gliding motility-associated C-terminal domain-containing protein</fullName>
    </submittedName>
</protein>
<dbReference type="Gene3D" id="2.60.40.10">
    <property type="entry name" value="Immunoglobulins"/>
    <property type="match status" value="1"/>
</dbReference>
<reference evidence="2 3" key="1">
    <citation type="submission" date="2019-10" db="EMBL/GenBank/DDBJ databases">
        <title>Genome sequence of Phaeocystidibacter marisrubri JCM30614 (type strain).</title>
        <authorList>
            <person name="Bowman J.P."/>
        </authorList>
    </citation>
    <scope>NUCLEOTIDE SEQUENCE [LARGE SCALE GENOMIC DNA]</scope>
    <source>
        <strain evidence="2 3">JCM 30614</strain>
    </source>
</reference>
<dbReference type="InterPro" id="IPR036116">
    <property type="entry name" value="FN3_sf"/>
</dbReference>
<comment type="caution">
    <text evidence="2">The sequence shown here is derived from an EMBL/GenBank/DDBJ whole genome shotgun (WGS) entry which is preliminary data.</text>
</comment>
<dbReference type="AlphaFoldDB" id="A0A6L3ZFW3"/>
<dbReference type="SUPFAM" id="SSF49265">
    <property type="entry name" value="Fibronectin type III"/>
    <property type="match status" value="1"/>
</dbReference>
<proteinExistence type="predicted"/>
<dbReference type="Proteomes" id="UP000484164">
    <property type="component" value="Unassembled WGS sequence"/>
</dbReference>
<sequence length="880" mass="97342">MNLYRYIFALLLALTSFGLQATHNRAGEITYKYIGGYTYEVTVITYTKVTSQIDRCELSVEWGDNTSSVLPRINGSVSNCAPAHDGEVLGNDIRRNVYQGTHTFPSPGYFTISVEDLNRNSGVANINNSVQVPFYVSTTLLVNPAIGPNNSPILLNYPIDEGCIDRMFIHNAGAFDPDGDSLSFELVNCRGLNGRELTETYDPNYVQDSIYIDEYTGDLIWDQPRNIGEFNFAFVIKEYRKGLNGNYQLIGSVTRDMQVNIGQCNNRPPTIQVPTPHCVEAGSTLNFNVIATDPDNNTISLSATGGPFEVTPSASFPNPSTGPSPVSEPFSWTPSCDQVRFQPYFVYFRAEDIPSNPPSLVGLATVEIRVVAPSPKNPSATPNQDVIDLVWDPNFCQSANGYDIYRRKGSFGFIPSECETGVPEYTGYEKIGSTIGWASTAYTDTNDIERGVQYCYMVVATFDDGSESYASVEFCTELAKTLPIITNVDVRATDAVNGEIEVRWIPALEIDSFAFPPPYAYVVERAPQIDGNNFVILDTVSSTNYIDNGLNTQDAGWNYRITLLSGVNEDFVGITDDASSLFASTIAHDESIQINFEYLTPWVNDTTVVYRETSQGSGIWDSIGFTTSDTYLDTGLANGTTYCYYGKGIGRFTGSNMPAPLFNRSQEICGEPSDNEAPCVPTVSWSADCENAYLRIDWSVPSGCPSDIVYYNIYYRASSNEPWSSSPIVQGITDPFFIFNEGSIVGCYAITAVDDADEPNESPIVEAFCIDGCAQIELPDVFSPSNDGVNDFFYPVRDGNGEPIFRDIDQFQIKVMNRWGRVVYKTDDINEFVNVGWDGNDRTTNLPCPEGVYFYICTYRARSLGNAPEEVLNGSLHLFR</sequence>